<dbReference type="Proteomes" id="UP000277671">
    <property type="component" value="Unassembled WGS sequence"/>
</dbReference>
<accession>A0A495JVR9</accession>
<comment type="caution">
    <text evidence="1">The sequence shown here is derived from an EMBL/GenBank/DDBJ whole genome shotgun (WGS) entry which is preliminary data.</text>
</comment>
<keyword evidence="2" id="KW-1185">Reference proteome</keyword>
<dbReference type="EMBL" id="RBKT01000001">
    <property type="protein sequence ID" value="RKR92678.1"/>
    <property type="molecule type" value="Genomic_DNA"/>
</dbReference>
<evidence type="ECO:0000313" key="2">
    <source>
        <dbReference type="Proteomes" id="UP000277671"/>
    </source>
</evidence>
<evidence type="ECO:0000313" key="1">
    <source>
        <dbReference type="EMBL" id="RKR92678.1"/>
    </source>
</evidence>
<name>A0A495JVR9_9ACTN</name>
<dbReference type="RefSeq" id="WP_121160635.1">
    <property type="nucleotide sequence ID" value="NZ_RBKT01000001.1"/>
</dbReference>
<proteinExistence type="predicted"/>
<protein>
    <submittedName>
        <fullName evidence="1">Uncharacterized protein</fullName>
    </submittedName>
</protein>
<dbReference type="OrthoDB" id="4774643at2"/>
<dbReference type="AlphaFoldDB" id="A0A495JVR9"/>
<sequence>MSKLHFHSPFGEAALNGSEHAHFGALCTDMVIAMLGLGSPIAVKRIAKLLSPAVGQVPPAHQYQGWRRGVETSLVVGDDPFHWRGHPIASKPLLFNTALALGNDPIRLAARLYYQCEIHAWVDGPNRAWLADIMQDGLNRSVFRDGFWFNDGPDGPRRWSDQGWTQVIELLRARDDEPVVTSYSVEDQFPNRKAARWEPVIKPDWRPDWAYGDGANEWADMTAAGQEDYRDQHVEELWSEIPTARRWELGMAGLRGNPGRLELTPDDWDGFVFGHGLSVFDLLAHDRDARLEEAFAR</sequence>
<reference evidence="1 2" key="1">
    <citation type="submission" date="2018-10" db="EMBL/GenBank/DDBJ databases">
        <title>Sequencing the genomes of 1000 actinobacteria strains.</title>
        <authorList>
            <person name="Klenk H.-P."/>
        </authorList>
    </citation>
    <scope>NUCLEOTIDE SEQUENCE [LARGE SCALE GENOMIC DNA]</scope>
    <source>
        <strain evidence="1 2">DSM 45175</strain>
    </source>
</reference>
<organism evidence="1 2">
    <name type="scientific">Micromonospora pisi</name>
    <dbReference type="NCBI Taxonomy" id="589240"/>
    <lineage>
        <taxon>Bacteria</taxon>
        <taxon>Bacillati</taxon>
        <taxon>Actinomycetota</taxon>
        <taxon>Actinomycetes</taxon>
        <taxon>Micromonosporales</taxon>
        <taxon>Micromonosporaceae</taxon>
        <taxon>Micromonospora</taxon>
    </lineage>
</organism>
<gene>
    <name evidence="1" type="ORF">BDK92_7155</name>
</gene>